<dbReference type="Pfam" id="PF12802">
    <property type="entry name" value="MarR_2"/>
    <property type="match status" value="1"/>
</dbReference>
<keyword evidence="1" id="KW-0805">Transcription regulation</keyword>
<evidence type="ECO:0000313" key="5">
    <source>
        <dbReference type="EMBL" id="RXI50102.1"/>
    </source>
</evidence>
<evidence type="ECO:0000313" key="6">
    <source>
        <dbReference type="Proteomes" id="UP000290921"/>
    </source>
</evidence>
<dbReference type="AlphaFoldDB" id="A0A4Q0VDQ8"/>
<evidence type="ECO:0000259" key="4">
    <source>
        <dbReference type="PROSITE" id="PS50995"/>
    </source>
</evidence>
<dbReference type="GO" id="GO:0003677">
    <property type="term" value="F:DNA binding"/>
    <property type="evidence" value="ECO:0007669"/>
    <property type="project" value="UniProtKB-KW"/>
</dbReference>
<organism evidence="5 6">
    <name type="scientific">Clostridium tetani</name>
    <dbReference type="NCBI Taxonomy" id="1513"/>
    <lineage>
        <taxon>Bacteria</taxon>
        <taxon>Bacillati</taxon>
        <taxon>Bacillota</taxon>
        <taxon>Clostridia</taxon>
        <taxon>Eubacteriales</taxon>
        <taxon>Clostridiaceae</taxon>
        <taxon>Clostridium</taxon>
    </lineage>
</organism>
<comment type="caution">
    <text evidence="5">The sequence shown here is derived from an EMBL/GenBank/DDBJ whole genome shotgun (WGS) entry which is preliminary data.</text>
</comment>
<dbReference type="SMART" id="SM00347">
    <property type="entry name" value="HTH_MARR"/>
    <property type="match status" value="1"/>
</dbReference>
<evidence type="ECO:0000256" key="3">
    <source>
        <dbReference type="ARBA" id="ARBA00023163"/>
    </source>
</evidence>
<keyword evidence="3" id="KW-0804">Transcription</keyword>
<accession>A0A4Q0VDQ8</accession>
<reference evidence="5 6" key="1">
    <citation type="submission" date="2018-06" db="EMBL/GenBank/DDBJ databases">
        <title>Genome conservation of Clostridium tetani.</title>
        <authorList>
            <person name="Bruggemann H."/>
            <person name="Popoff M.R."/>
        </authorList>
    </citation>
    <scope>NUCLEOTIDE SEQUENCE [LARGE SCALE GENOMIC DNA]</scope>
    <source>
        <strain evidence="5 6">2017.061</strain>
    </source>
</reference>
<dbReference type="EMBL" id="QMAP01000002">
    <property type="protein sequence ID" value="RXI50102.1"/>
    <property type="molecule type" value="Genomic_DNA"/>
</dbReference>
<feature type="domain" description="HTH marR-type" evidence="4">
    <location>
        <begin position="19"/>
        <end position="151"/>
    </location>
</feature>
<dbReference type="PANTHER" id="PTHR42756:SF1">
    <property type="entry name" value="TRANSCRIPTIONAL REPRESSOR OF EMRAB OPERON"/>
    <property type="match status" value="1"/>
</dbReference>
<dbReference type="GO" id="GO:0003700">
    <property type="term" value="F:DNA-binding transcription factor activity"/>
    <property type="evidence" value="ECO:0007669"/>
    <property type="project" value="InterPro"/>
</dbReference>
<name>A0A4Q0VDQ8_CLOTA</name>
<gene>
    <name evidence="5" type="ORF">DP130_03750</name>
</gene>
<proteinExistence type="predicted"/>
<protein>
    <submittedName>
        <fullName evidence="5">MarR family transcriptional regulator</fullName>
    </submittedName>
</protein>
<evidence type="ECO:0000256" key="1">
    <source>
        <dbReference type="ARBA" id="ARBA00023015"/>
    </source>
</evidence>
<sequence length="158" mass="18320">MLGKFYFKKYGGVFLFDLDTCLGFITNNVAKEVAECFNDRLSLLGITRVQWIALYYLGKEGTISQCDLGEKMAIKASSVARLIDRMEREKYVVRKRSKEDKRRIDLYLTDKGKELREKLLPEGEKMSQLVSKGISSEDIQVFKYVLHKMSVNLMEENK</sequence>
<dbReference type="SUPFAM" id="SSF46785">
    <property type="entry name" value="Winged helix' DNA-binding domain"/>
    <property type="match status" value="1"/>
</dbReference>
<dbReference type="PRINTS" id="PR00598">
    <property type="entry name" value="HTHMARR"/>
</dbReference>
<evidence type="ECO:0000256" key="2">
    <source>
        <dbReference type="ARBA" id="ARBA00023125"/>
    </source>
</evidence>
<dbReference type="InterPro" id="IPR000835">
    <property type="entry name" value="HTH_MarR-typ"/>
</dbReference>
<dbReference type="Gene3D" id="1.10.10.10">
    <property type="entry name" value="Winged helix-like DNA-binding domain superfamily/Winged helix DNA-binding domain"/>
    <property type="match status" value="1"/>
</dbReference>
<keyword evidence="2" id="KW-0238">DNA-binding</keyword>
<dbReference type="InterPro" id="IPR036388">
    <property type="entry name" value="WH-like_DNA-bd_sf"/>
</dbReference>
<dbReference type="InterPro" id="IPR036390">
    <property type="entry name" value="WH_DNA-bd_sf"/>
</dbReference>
<dbReference type="PROSITE" id="PS50995">
    <property type="entry name" value="HTH_MARR_2"/>
    <property type="match status" value="1"/>
</dbReference>
<dbReference type="PANTHER" id="PTHR42756">
    <property type="entry name" value="TRANSCRIPTIONAL REGULATOR, MARR"/>
    <property type="match status" value="1"/>
</dbReference>
<dbReference type="Proteomes" id="UP000290921">
    <property type="component" value="Unassembled WGS sequence"/>
</dbReference>